<gene>
    <name evidence="1" type="ORF">IMCC3317_28900</name>
</gene>
<dbReference type="AlphaFoldDB" id="A0A7L4ZLW9"/>
<evidence type="ECO:0000313" key="1">
    <source>
        <dbReference type="EMBL" id="QHI37511.1"/>
    </source>
</evidence>
<name>A0A7L4ZLW9_9FLAO</name>
<dbReference type="KEGG" id="kan:IMCC3317_28900"/>
<reference evidence="1 2" key="1">
    <citation type="journal article" date="2013" name="Int. J. Syst. Evol. Microbiol.">
        <title>Kordia antarctica sp. nov., isolated from Antarctic seawater.</title>
        <authorList>
            <person name="Baek K."/>
            <person name="Choi A."/>
            <person name="Kang I."/>
            <person name="Lee K."/>
            <person name="Cho J.C."/>
        </authorList>
    </citation>
    <scope>NUCLEOTIDE SEQUENCE [LARGE SCALE GENOMIC DNA]</scope>
    <source>
        <strain evidence="1 2">IMCC3317</strain>
    </source>
</reference>
<organism evidence="1 2">
    <name type="scientific">Kordia antarctica</name>
    <dbReference type="NCBI Taxonomy" id="1218801"/>
    <lineage>
        <taxon>Bacteria</taxon>
        <taxon>Pseudomonadati</taxon>
        <taxon>Bacteroidota</taxon>
        <taxon>Flavobacteriia</taxon>
        <taxon>Flavobacteriales</taxon>
        <taxon>Flavobacteriaceae</taxon>
        <taxon>Kordia</taxon>
    </lineage>
</organism>
<evidence type="ECO:0000313" key="2">
    <source>
        <dbReference type="Proteomes" id="UP000464657"/>
    </source>
</evidence>
<protein>
    <submittedName>
        <fullName evidence="1">Uncharacterized protein</fullName>
    </submittedName>
</protein>
<dbReference type="Proteomes" id="UP000464657">
    <property type="component" value="Chromosome"/>
</dbReference>
<accession>A0A7L4ZLW9</accession>
<proteinExistence type="predicted"/>
<dbReference type="EMBL" id="CP019288">
    <property type="protein sequence ID" value="QHI37511.1"/>
    <property type="molecule type" value="Genomic_DNA"/>
</dbReference>
<sequence length="185" mass="22492">MNWFDRNFKHTVKFEIMKQRYTNLIFVLITFLFLQNCTSKKATIIDSSKPSILFQFEGNKPLFFKALEADIRKYFSKEGILVGFEYNFKVPPRDNNDYKNLPKYVYETTFDLRWNINFIEVENLRFNLREREKNSIYKFILNLYNSKTDKRIEKSFESLSISYIKDDRSYDLAKKLLKKYKKILK</sequence>
<keyword evidence="2" id="KW-1185">Reference proteome</keyword>